<keyword evidence="1" id="KW-0472">Membrane</keyword>
<protein>
    <recommendedName>
        <fullName evidence="4">DUF4175 domain-containing protein</fullName>
    </recommendedName>
</protein>
<evidence type="ECO:0000313" key="3">
    <source>
        <dbReference type="Proteomes" id="UP000316093"/>
    </source>
</evidence>
<keyword evidence="3" id="KW-1185">Reference proteome</keyword>
<gene>
    <name evidence="2" type="ORF">FIV34_16285</name>
</gene>
<feature type="transmembrane region" description="Helical" evidence="1">
    <location>
        <begin position="60"/>
        <end position="79"/>
    </location>
</feature>
<dbReference type="KEGG" id="lpy:FIV34_16285"/>
<dbReference type="EMBL" id="CP041046">
    <property type="protein sequence ID" value="QDE40652.1"/>
    <property type="molecule type" value="Genomic_DNA"/>
</dbReference>
<dbReference type="Proteomes" id="UP000316093">
    <property type="component" value="Chromosome"/>
</dbReference>
<feature type="transmembrane region" description="Helical" evidence="1">
    <location>
        <begin position="31"/>
        <end position="53"/>
    </location>
</feature>
<evidence type="ECO:0008006" key="4">
    <source>
        <dbReference type="Google" id="ProtNLM"/>
    </source>
</evidence>
<evidence type="ECO:0000256" key="1">
    <source>
        <dbReference type="SAM" id="Phobius"/>
    </source>
</evidence>
<accession>A0A4Y5Z5F0</accession>
<reference evidence="2 3" key="1">
    <citation type="submission" date="2019-06" db="EMBL/GenBank/DDBJ databases">
        <title>A complete genome sequence for Luteibacter pinisoli MAH-14.</title>
        <authorList>
            <person name="Baltrus D.A."/>
        </authorList>
    </citation>
    <scope>NUCLEOTIDE SEQUENCE [LARGE SCALE GENOMIC DNA]</scope>
    <source>
        <strain evidence="2 3">MAH-14</strain>
    </source>
</reference>
<dbReference type="AlphaFoldDB" id="A0A4Y5Z5F0"/>
<name>A0A4Y5Z5F0_9GAMM</name>
<dbReference type="RefSeq" id="WP_139984577.1">
    <property type="nucleotide sequence ID" value="NZ_CP041046.1"/>
</dbReference>
<proteinExistence type="predicted"/>
<sequence>MLWAPPVLAALLLLMPNAGLSFGDAMGVATMLFVVAAALLAAGVVLFAIYAAFARPRRPGYLWLGGVALLLQVLAGIVLSM</sequence>
<keyword evidence="1" id="KW-0812">Transmembrane</keyword>
<keyword evidence="1" id="KW-1133">Transmembrane helix</keyword>
<organism evidence="2 3">
    <name type="scientific">Luteibacter pinisoli</name>
    <dbReference type="NCBI Taxonomy" id="2589080"/>
    <lineage>
        <taxon>Bacteria</taxon>
        <taxon>Pseudomonadati</taxon>
        <taxon>Pseudomonadota</taxon>
        <taxon>Gammaproteobacteria</taxon>
        <taxon>Lysobacterales</taxon>
        <taxon>Rhodanobacteraceae</taxon>
        <taxon>Luteibacter</taxon>
    </lineage>
</organism>
<evidence type="ECO:0000313" key="2">
    <source>
        <dbReference type="EMBL" id="QDE40652.1"/>
    </source>
</evidence>